<evidence type="ECO:0000313" key="5">
    <source>
        <dbReference type="EMBL" id="CYW12237.1"/>
    </source>
</evidence>
<evidence type="ECO:0000313" key="14">
    <source>
        <dbReference type="Proteomes" id="UP000075193"/>
    </source>
</evidence>
<accession>A0A123TJR6</accession>
<dbReference type="EMBL" id="FIID01000003">
    <property type="protein sequence ID" value="CYV50903.1"/>
    <property type="molecule type" value="Genomic_DNA"/>
</dbReference>
<evidence type="ECO:0000313" key="9">
    <source>
        <dbReference type="Proteomes" id="UP000069831"/>
    </source>
</evidence>
<dbReference type="AlphaFoldDB" id="A0A123TJR6"/>
<dbReference type="Proteomes" id="UP000071601">
    <property type="component" value="Unassembled WGS sequence"/>
</dbReference>
<evidence type="ECO:0000313" key="4">
    <source>
        <dbReference type="EMBL" id="CYW03091.1"/>
    </source>
</evidence>
<dbReference type="Proteomes" id="UP000069831">
    <property type="component" value="Unassembled WGS sequence"/>
</dbReference>
<reference evidence="8" key="2">
    <citation type="submission" date="2020-05" db="EMBL/GenBank/DDBJ databases">
        <title>Linking phenotype, genotype and ecology: antimicrobial resistance in the zoonotic pathogen Streptococcus suis.</title>
        <authorList>
            <person name="Hadjirin N.F."/>
            <person name="Miller E.L."/>
            <person name="Murray G.R."/>
            <person name="Yen P.L.K."/>
            <person name="Phuc H.D."/>
            <person name="Wileman T.M."/>
            <person name="Hernandez-Garcia J."/>
            <person name="Williamson S.M."/>
            <person name="Parkhill J."/>
            <person name="Maskell D.J."/>
            <person name="Zhou R."/>
            <person name="Fittipaldi N."/>
            <person name="Gottschalk M."/>
            <person name="Tucker A.D.W."/>
            <person name="Hoa N.T."/>
            <person name="Welch J."/>
            <person name="Weinert L.A."/>
        </authorList>
    </citation>
    <scope>NUCLEOTIDE SEQUENCE</scope>
    <source>
        <strain evidence="8">TMW_SS111</strain>
    </source>
</reference>
<dbReference type="Proteomes" id="UP000072933">
    <property type="component" value="Unassembled WGS sequence"/>
</dbReference>
<evidence type="ECO:0000313" key="7">
    <source>
        <dbReference type="EMBL" id="MDX5037627.1"/>
    </source>
</evidence>
<evidence type="ECO:0000313" key="1">
    <source>
        <dbReference type="EMBL" id="CYV36696.1"/>
    </source>
</evidence>
<dbReference type="EMBL" id="FIIR01000005">
    <property type="protein sequence ID" value="CYV73904.1"/>
    <property type="molecule type" value="Genomic_DNA"/>
</dbReference>
<organism evidence="1 12">
    <name type="scientific">Streptococcus suis</name>
    <dbReference type="NCBI Taxonomy" id="1307"/>
    <lineage>
        <taxon>Bacteria</taxon>
        <taxon>Bacillati</taxon>
        <taxon>Bacillota</taxon>
        <taxon>Bacilli</taxon>
        <taxon>Lactobacillales</taxon>
        <taxon>Streptococcaceae</taxon>
        <taxon>Streptococcus</taxon>
    </lineage>
</organism>
<dbReference type="EMBL" id="JAWWZK010000007">
    <property type="protein sequence ID" value="MDX5037627.1"/>
    <property type="molecule type" value="Genomic_DNA"/>
</dbReference>
<name>A0A123TJR6_STRSU</name>
<protein>
    <submittedName>
        <fullName evidence="7">YlcI/YnfO family protein</fullName>
    </submittedName>
</protein>
<dbReference type="EMBL" id="FILR01000005">
    <property type="protein sequence ID" value="CYX37965.1"/>
    <property type="molecule type" value="Genomic_DNA"/>
</dbReference>
<sequence>MAFQLKSNRKETENKTIRFPVPLIEEIEKTIQNKDVTFSSFVIQACEYALKDMENGR</sequence>
<reference evidence="7" key="3">
    <citation type="submission" date="2023-11" db="EMBL/GenBank/DDBJ databases">
        <title>Antimicrobial resistance in invasive Streptococcus suis isolated in Spain and the associated genetic mechanisms.</title>
        <authorList>
            <person name="Uruen C."/>
            <person name="Arenas J.A."/>
        </authorList>
    </citation>
    <scope>NUCLEOTIDE SEQUENCE</scope>
    <source>
        <strain evidence="7">Ss_70</strain>
    </source>
</reference>
<dbReference type="NCBIfam" id="NF041551">
    <property type="entry name" value="YlcI_YnfO_N"/>
    <property type="match status" value="1"/>
</dbReference>
<evidence type="ECO:0000313" key="6">
    <source>
        <dbReference type="EMBL" id="CYX37965.1"/>
    </source>
</evidence>
<evidence type="ECO:0000313" key="3">
    <source>
        <dbReference type="EMBL" id="CYV73904.1"/>
    </source>
</evidence>
<dbReference type="Proteomes" id="UP000074825">
    <property type="component" value="Unassembled WGS sequence"/>
</dbReference>
<evidence type="ECO:0000313" key="8">
    <source>
        <dbReference type="EMBL" id="NQP83224.1"/>
    </source>
</evidence>
<proteinExistence type="predicted"/>
<dbReference type="Proteomes" id="UP000748881">
    <property type="component" value="Unassembled WGS sequence"/>
</dbReference>
<evidence type="ECO:0000313" key="10">
    <source>
        <dbReference type="Proteomes" id="UP000071601"/>
    </source>
</evidence>
<dbReference type="EMBL" id="FIIC01000031">
    <property type="protein sequence ID" value="CYW12237.1"/>
    <property type="molecule type" value="Genomic_DNA"/>
</dbReference>
<dbReference type="Proteomes" id="UP000075193">
    <property type="component" value="Unassembled WGS sequence"/>
</dbReference>
<dbReference type="EMBL" id="FIIB01000001">
    <property type="protein sequence ID" value="CYV36696.1"/>
    <property type="molecule type" value="Genomic_DNA"/>
</dbReference>
<evidence type="ECO:0000313" key="13">
    <source>
        <dbReference type="Proteomes" id="UP000074825"/>
    </source>
</evidence>
<gene>
    <name evidence="2" type="ORF">ERS132370_00471</name>
    <name evidence="1" type="ORF">ERS132440_00239</name>
    <name evidence="5" type="ORF">ERS132441_01859</name>
    <name evidence="4" type="ORF">ERS132444_02094</name>
    <name evidence="3" type="ORF">ERS132457_00770</name>
    <name evidence="6" type="ORF">ERS132525_00659</name>
    <name evidence="8" type="ORF">HO898_05630</name>
    <name evidence="7" type="ORF">SHY70_04940</name>
</gene>
<evidence type="ECO:0000313" key="2">
    <source>
        <dbReference type="EMBL" id="CYV50903.1"/>
    </source>
</evidence>
<evidence type="ECO:0000313" key="11">
    <source>
        <dbReference type="Proteomes" id="UP000072933"/>
    </source>
</evidence>
<dbReference type="Proteomes" id="UP001270004">
    <property type="component" value="Unassembled WGS sequence"/>
</dbReference>
<dbReference type="Proteomes" id="UP000074356">
    <property type="component" value="Unassembled WGS sequence"/>
</dbReference>
<dbReference type="EMBL" id="FIIF01000027">
    <property type="protein sequence ID" value="CYW03091.1"/>
    <property type="molecule type" value="Genomic_DNA"/>
</dbReference>
<dbReference type="RefSeq" id="WP_014638772.1">
    <property type="nucleotide sequence ID" value="NZ_AP023392.1"/>
</dbReference>
<dbReference type="EMBL" id="JABLKP010000005">
    <property type="protein sequence ID" value="NQP83224.1"/>
    <property type="molecule type" value="Genomic_DNA"/>
</dbReference>
<reference evidence="9 10" key="1">
    <citation type="submission" date="2016-02" db="EMBL/GenBank/DDBJ databases">
        <authorList>
            <consortium name="Pathogen Informatics"/>
        </authorList>
    </citation>
    <scope>NUCLEOTIDE SEQUENCE [LARGE SCALE GENOMIC DNA]</scope>
    <source>
        <strain evidence="1 12">LSS78</strain>
        <strain evidence="5 14">LSS79</strain>
        <strain evidence="2 11">LSS8</strain>
        <strain evidence="4 13">LSS82</strain>
        <strain evidence="3 9">LSS95</strain>
        <strain evidence="6 10">SS985</strain>
    </source>
</reference>
<evidence type="ECO:0000313" key="12">
    <source>
        <dbReference type="Proteomes" id="UP000074356"/>
    </source>
</evidence>